<dbReference type="InterPro" id="IPR050320">
    <property type="entry name" value="N5-glutamine_MTase"/>
</dbReference>
<dbReference type="InterPro" id="IPR022446">
    <property type="entry name" value="MeTrfrase_put"/>
</dbReference>
<accession>A0ABP8QEM9</accession>
<dbReference type="Pfam" id="PF05175">
    <property type="entry name" value="MTS"/>
    <property type="match status" value="1"/>
</dbReference>
<keyword evidence="3" id="KW-0808">Transferase</keyword>
<evidence type="ECO:0000256" key="3">
    <source>
        <dbReference type="ARBA" id="ARBA00022679"/>
    </source>
</evidence>
<comment type="catalytic activity">
    <reaction evidence="5">
        <text>L-glutaminyl-[peptide chain release factor] + S-adenosyl-L-methionine = N(5)-methyl-L-glutaminyl-[peptide chain release factor] + S-adenosyl-L-homocysteine + H(+)</text>
        <dbReference type="Rhea" id="RHEA:42896"/>
        <dbReference type="Rhea" id="RHEA-COMP:10271"/>
        <dbReference type="Rhea" id="RHEA-COMP:10272"/>
        <dbReference type="ChEBI" id="CHEBI:15378"/>
        <dbReference type="ChEBI" id="CHEBI:30011"/>
        <dbReference type="ChEBI" id="CHEBI:57856"/>
        <dbReference type="ChEBI" id="CHEBI:59789"/>
        <dbReference type="ChEBI" id="CHEBI:61891"/>
        <dbReference type="EC" id="2.1.1.297"/>
    </reaction>
</comment>
<dbReference type="RefSeq" id="WP_345468494.1">
    <property type="nucleotide sequence ID" value="NZ_BAABHF010000026.1"/>
</dbReference>
<keyword evidence="8" id="KW-1185">Reference proteome</keyword>
<evidence type="ECO:0000256" key="5">
    <source>
        <dbReference type="ARBA" id="ARBA00048391"/>
    </source>
</evidence>
<comment type="caution">
    <text evidence="7">The sequence shown here is derived from an EMBL/GenBank/DDBJ whole genome shotgun (WGS) entry which is preliminary data.</text>
</comment>
<evidence type="ECO:0000256" key="2">
    <source>
        <dbReference type="ARBA" id="ARBA00022603"/>
    </source>
</evidence>
<dbReference type="PANTHER" id="PTHR18895">
    <property type="entry name" value="HEMK METHYLTRANSFERASE"/>
    <property type="match status" value="1"/>
</dbReference>
<evidence type="ECO:0000256" key="1">
    <source>
        <dbReference type="ARBA" id="ARBA00012771"/>
    </source>
</evidence>
<dbReference type="EMBL" id="BAABHF010000026">
    <property type="protein sequence ID" value="GAA4501903.1"/>
    <property type="molecule type" value="Genomic_DNA"/>
</dbReference>
<dbReference type="Gene3D" id="3.40.50.150">
    <property type="entry name" value="Vaccinia Virus protein VP39"/>
    <property type="match status" value="1"/>
</dbReference>
<name>A0ABP8QEM9_9ACTN</name>
<dbReference type="Proteomes" id="UP001500503">
    <property type="component" value="Unassembled WGS sequence"/>
</dbReference>
<dbReference type="EC" id="2.1.1.297" evidence="1"/>
<dbReference type="Gene3D" id="1.10.8.10">
    <property type="entry name" value="DNA helicase RuvA subunit, C-terminal domain"/>
    <property type="match status" value="1"/>
</dbReference>
<gene>
    <name evidence="7" type="ORF">GCM10023191_052660</name>
</gene>
<evidence type="ECO:0000313" key="8">
    <source>
        <dbReference type="Proteomes" id="UP001500503"/>
    </source>
</evidence>
<dbReference type="NCBIfam" id="TIGR00536">
    <property type="entry name" value="hemK_fam"/>
    <property type="match status" value="1"/>
</dbReference>
<evidence type="ECO:0000313" key="7">
    <source>
        <dbReference type="EMBL" id="GAA4501903.1"/>
    </source>
</evidence>
<dbReference type="InterPro" id="IPR029063">
    <property type="entry name" value="SAM-dependent_MTases_sf"/>
</dbReference>
<dbReference type="PANTHER" id="PTHR18895:SF74">
    <property type="entry name" value="MTRF1L RELEASE FACTOR GLUTAMINE METHYLTRANSFERASE"/>
    <property type="match status" value="1"/>
</dbReference>
<keyword evidence="4" id="KW-0949">S-adenosyl-L-methionine</keyword>
<dbReference type="NCBIfam" id="TIGR03704">
    <property type="entry name" value="PrmC_rel_meth"/>
    <property type="match status" value="1"/>
</dbReference>
<organism evidence="7 8">
    <name type="scientific">Actinoallomurus oryzae</name>
    <dbReference type="NCBI Taxonomy" id="502180"/>
    <lineage>
        <taxon>Bacteria</taxon>
        <taxon>Bacillati</taxon>
        <taxon>Actinomycetota</taxon>
        <taxon>Actinomycetes</taxon>
        <taxon>Streptosporangiales</taxon>
        <taxon>Thermomonosporaceae</taxon>
        <taxon>Actinoallomurus</taxon>
    </lineage>
</organism>
<keyword evidence="2" id="KW-0489">Methyltransferase</keyword>
<sequence length="262" mass="27221">MTSPLSPTAVVTRLRAAGCVFAEDEARLLVSAARTPDDLTAMVERRASGLPLEHVLGWAEFCGLRVAVDTGVFVPRRRTEFLVRRAVALAREAPRPLVVVDLCCGSGAVGLALAAALAPVELHAADVDPAAVRCARRNLAGTGRVHEGDLYEPLPDALRGRVGVLAANVPYVPTDEVALLPAEAREHEARVALDGGADGLDVVRRAAAGAPAWLAPGGHLLVETSERQAPLAAAAFGLAGLLPRVTTSEEAHATVVTGTRPS</sequence>
<evidence type="ECO:0000256" key="4">
    <source>
        <dbReference type="ARBA" id="ARBA00022691"/>
    </source>
</evidence>
<protein>
    <recommendedName>
        <fullName evidence="1">peptide chain release factor N(5)-glutamine methyltransferase</fullName>
        <ecNumber evidence="1">2.1.1.297</ecNumber>
    </recommendedName>
</protein>
<dbReference type="InterPro" id="IPR004556">
    <property type="entry name" value="HemK-like"/>
</dbReference>
<evidence type="ECO:0000259" key="6">
    <source>
        <dbReference type="Pfam" id="PF05175"/>
    </source>
</evidence>
<reference evidence="8" key="1">
    <citation type="journal article" date="2019" name="Int. J. Syst. Evol. Microbiol.">
        <title>The Global Catalogue of Microorganisms (GCM) 10K type strain sequencing project: providing services to taxonomists for standard genome sequencing and annotation.</title>
        <authorList>
            <consortium name="The Broad Institute Genomics Platform"/>
            <consortium name="The Broad Institute Genome Sequencing Center for Infectious Disease"/>
            <person name="Wu L."/>
            <person name="Ma J."/>
        </authorList>
    </citation>
    <scope>NUCLEOTIDE SEQUENCE [LARGE SCALE GENOMIC DNA]</scope>
    <source>
        <strain evidence="8">JCM 17933</strain>
    </source>
</reference>
<feature type="domain" description="Methyltransferase small" evidence="6">
    <location>
        <begin position="98"/>
        <end position="155"/>
    </location>
</feature>
<dbReference type="SUPFAM" id="SSF53335">
    <property type="entry name" value="S-adenosyl-L-methionine-dependent methyltransferases"/>
    <property type="match status" value="1"/>
</dbReference>
<dbReference type="InterPro" id="IPR007848">
    <property type="entry name" value="Small_mtfrase_dom"/>
</dbReference>
<proteinExistence type="predicted"/>